<keyword evidence="4" id="KW-1185">Reference proteome</keyword>
<accession>A0A9P4P3C7</accession>
<dbReference type="EMBL" id="MU007010">
    <property type="protein sequence ID" value="KAF2436666.1"/>
    <property type="molecule type" value="Genomic_DNA"/>
</dbReference>
<evidence type="ECO:0000256" key="2">
    <source>
        <dbReference type="SAM" id="SignalP"/>
    </source>
</evidence>
<proteinExistence type="predicted"/>
<dbReference type="Proteomes" id="UP000800235">
    <property type="component" value="Unassembled WGS sequence"/>
</dbReference>
<gene>
    <name evidence="3" type="ORF">EJ08DRAFT_674528</name>
</gene>
<name>A0A9P4P3C7_9PEZI</name>
<feature type="chain" id="PRO_5040212152" evidence="2">
    <location>
        <begin position="18"/>
        <end position="449"/>
    </location>
</feature>
<reference evidence="3" key="1">
    <citation type="journal article" date="2020" name="Stud. Mycol.">
        <title>101 Dothideomycetes genomes: a test case for predicting lifestyles and emergence of pathogens.</title>
        <authorList>
            <person name="Haridas S."/>
            <person name="Albert R."/>
            <person name="Binder M."/>
            <person name="Bloem J."/>
            <person name="Labutti K."/>
            <person name="Salamov A."/>
            <person name="Andreopoulos B."/>
            <person name="Baker S."/>
            <person name="Barry K."/>
            <person name="Bills G."/>
            <person name="Bluhm B."/>
            <person name="Cannon C."/>
            <person name="Castanera R."/>
            <person name="Culley D."/>
            <person name="Daum C."/>
            <person name="Ezra D."/>
            <person name="Gonzalez J."/>
            <person name="Henrissat B."/>
            <person name="Kuo A."/>
            <person name="Liang C."/>
            <person name="Lipzen A."/>
            <person name="Lutzoni F."/>
            <person name="Magnuson J."/>
            <person name="Mondo S."/>
            <person name="Nolan M."/>
            <person name="Ohm R."/>
            <person name="Pangilinan J."/>
            <person name="Park H.-J."/>
            <person name="Ramirez L."/>
            <person name="Alfaro M."/>
            <person name="Sun H."/>
            <person name="Tritt A."/>
            <person name="Yoshinaga Y."/>
            <person name="Zwiers L.-H."/>
            <person name="Turgeon B."/>
            <person name="Goodwin S."/>
            <person name="Spatafora J."/>
            <person name="Crous P."/>
            <person name="Grigoriev I."/>
        </authorList>
    </citation>
    <scope>NUCLEOTIDE SEQUENCE</scope>
    <source>
        <strain evidence="3">CBS 130266</strain>
    </source>
</reference>
<organism evidence="3 4">
    <name type="scientific">Tothia fuscella</name>
    <dbReference type="NCBI Taxonomy" id="1048955"/>
    <lineage>
        <taxon>Eukaryota</taxon>
        <taxon>Fungi</taxon>
        <taxon>Dikarya</taxon>
        <taxon>Ascomycota</taxon>
        <taxon>Pezizomycotina</taxon>
        <taxon>Dothideomycetes</taxon>
        <taxon>Pleosporomycetidae</taxon>
        <taxon>Venturiales</taxon>
        <taxon>Cylindrosympodiaceae</taxon>
        <taxon>Tothia</taxon>
    </lineage>
</organism>
<comment type="caution">
    <text evidence="3">The sequence shown here is derived from an EMBL/GenBank/DDBJ whole genome shotgun (WGS) entry which is preliminary data.</text>
</comment>
<dbReference type="OrthoDB" id="3677049at2759"/>
<dbReference type="PANTHER" id="PTHR42085:SF2">
    <property type="entry name" value="F-BOX DOMAIN-CONTAINING PROTEIN"/>
    <property type="match status" value="1"/>
</dbReference>
<evidence type="ECO:0000313" key="4">
    <source>
        <dbReference type="Proteomes" id="UP000800235"/>
    </source>
</evidence>
<feature type="region of interest" description="Disordered" evidence="1">
    <location>
        <begin position="123"/>
        <end position="142"/>
    </location>
</feature>
<feature type="signal peptide" evidence="2">
    <location>
        <begin position="1"/>
        <end position="17"/>
    </location>
</feature>
<dbReference type="PANTHER" id="PTHR42085">
    <property type="entry name" value="F-BOX DOMAIN-CONTAINING PROTEIN"/>
    <property type="match status" value="1"/>
</dbReference>
<sequence>MKLTGLVSFAILGLAAAASFAQPGADVAEQPQVAARYYNYWYSMFKGFRKNPFAQKRDLMERGFPEAEIEKRELNARYYNYWYSMFKGFRKNPFAQKRDLEGASDEDFGHALAQWVIDHPPTAGAEGLEKRDDASEVPPEDWTQEDFANAVNQWLSENQENQEHVVIHALDFGALRSFLFRTHDSLNTAFGSISFINLIRPCTSKKIDSVKKSSDTEDDTSVVPGRLFCAWPNNDSSIAPLCEDSGPTGFLDLPGEIRNRIYKIALATFPSPEIWIQYSQQQDETETLKFHFNYTNPRDFPAHHDIVALRETCQQVRAEFTSLCTQSLVFSFNDQLGDLSAVKEWLHNQLAPTTRVNIRHLELTDGGIWHSPLKDVSAALEQTRGIFGLHPDCRVRFHTCVWDDAIKGIIEADFEYDFDEDERPVEVTVLMKQGEEGLVFAEGEGPYWG</sequence>
<dbReference type="InterPro" id="IPR038883">
    <property type="entry name" value="AN11006-like"/>
</dbReference>
<evidence type="ECO:0000256" key="1">
    <source>
        <dbReference type="SAM" id="MobiDB-lite"/>
    </source>
</evidence>
<keyword evidence="2" id="KW-0732">Signal</keyword>
<dbReference type="AlphaFoldDB" id="A0A9P4P3C7"/>
<evidence type="ECO:0000313" key="3">
    <source>
        <dbReference type="EMBL" id="KAF2436666.1"/>
    </source>
</evidence>
<protein>
    <submittedName>
        <fullName evidence="3">Uncharacterized protein</fullName>
    </submittedName>
</protein>